<gene>
    <name evidence="1" type="ORF">F4821DRAFT_253834</name>
</gene>
<accession>A0ACC0DHV0</accession>
<comment type="caution">
    <text evidence="1">The sequence shown here is derived from an EMBL/GenBank/DDBJ whole genome shotgun (WGS) entry which is preliminary data.</text>
</comment>
<reference evidence="1 2" key="1">
    <citation type="journal article" date="2022" name="New Phytol.">
        <title>Ecological generalism drives hyperdiversity of secondary metabolite gene clusters in xylarialean endophytes.</title>
        <authorList>
            <person name="Franco M.E.E."/>
            <person name="Wisecaver J.H."/>
            <person name="Arnold A.E."/>
            <person name="Ju Y.M."/>
            <person name="Slot J.C."/>
            <person name="Ahrendt S."/>
            <person name="Moore L.P."/>
            <person name="Eastman K.E."/>
            <person name="Scott K."/>
            <person name="Konkel Z."/>
            <person name="Mondo S.J."/>
            <person name="Kuo A."/>
            <person name="Hayes R.D."/>
            <person name="Haridas S."/>
            <person name="Andreopoulos B."/>
            <person name="Riley R."/>
            <person name="LaButti K."/>
            <person name="Pangilinan J."/>
            <person name="Lipzen A."/>
            <person name="Amirebrahimi M."/>
            <person name="Yan J."/>
            <person name="Adam C."/>
            <person name="Keymanesh K."/>
            <person name="Ng V."/>
            <person name="Louie K."/>
            <person name="Northen T."/>
            <person name="Drula E."/>
            <person name="Henrissat B."/>
            <person name="Hsieh H.M."/>
            <person name="Youens-Clark K."/>
            <person name="Lutzoni F."/>
            <person name="Miadlikowska J."/>
            <person name="Eastwood D.C."/>
            <person name="Hamelin R.C."/>
            <person name="Grigoriev I.V."/>
            <person name="U'Ren J.M."/>
        </authorList>
    </citation>
    <scope>NUCLEOTIDE SEQUENCE [LARGE SCALE GENOMIC DNA]</scope>
    <source>
        <strain evidence="1 2">ER1909</strain>
    </source>
</reference>
<name>A0ACC0DHV0_9PEZI</name>
<dbReference type="Proteomes" id="UP001497680">
    <property type="component" value="Unassembled WGS sequence"/>
</dbReference>
<evidence type="ECO:0000313" key="1">
    <source>
        <dbReference type="EMBL" id="KAI6092383.1"/>
    </source>
</evidence>
<dbReference type="EMBL" id="MU394283">
    <property type="protein sequence ID" value="KAI6092383.1"/>
    <property type="molecule type" value="Genomic_DNA"/>
</dbReference>
<keyword evidence="2" id="KW-1185">Reference proteome</keyword>
<organism evidence="1 2">
    <name type="scientific">Hypoxylon rubiginosum</name>
    <dbReference type="NCBI Taxonomy" id="110542"/>
    <lineage>
        <taxon>Eukaryota</taxon>
        <taxon>Fungi</taxon>
        <taxon>Dikarya</taxon>
        <taxon>Ascomycota</taxon>
        <taxon>Pezizomycotina</taxon>
        <taxon>Sordariomycetes</taxon>
        <taxon>Xylariomycetidae</taxon>
        <taxon>Xylariales</taxon>
        <taxon>Hypoxylaceae</taxon>
        <taxon>Hypoxylon</taxon>
    </lineage>
</organism>
<proteinExistence type="predicted"/>
<protein>
    <submittedName>
        <fullName evidence="1">Uncharacterized protein</fullName>
    </submittedName>
</protein>
<sequence>MSAKYRERLYGGRSVAQTDNEEPQVEAVSVNSTESKPYHHRDIVTGRKLVEDGGSCLRCVEKGLKCTLNFVGVGGATQCAACTRSKTPHCIRKRPVGRRIIYVGPPWKSRNYFSIGEPLSEEELEETLKEHFQGREGYYRGMYLPGGDQKKLALPPFNGSDRPISQRPDDWETMDWRGFLPIPINQSYHTRLLQLEEKNTTSPSSSSFSPKTSPPETSPSPSSESASVSSKVLPTASPQGTDSDDEPLKNEDILEHMVHYRKYQRRMIHLREYQKELEETH</sequence>
<evidence type="ECO:0000313" key="2">
    <source>
        <dbReference type="Proteomes" id="UP001497680"/>
    </source>
</evidence>